<organism evidence="1 2">
    <name type="scientific">Protopolystoma xenopodis</name>
    <dbReference type="NCBI Taxonomy" id="117903"/>
    <lineage>
        <taxon>Eukaryota</taxon>
        <taxon>Metazoa</taxon>
        <taxon>Spiralia</taxon>
        <taxon>Lophotrochozoa</taxon>
        <taxon>Platyhelminthes</taxon>
        <taxon>Monogenea</taxon>
        <taxon>Polyopisthocotylea</taxon>
        <taxon>Polystomatidea</taxon>
        <taxon>Polystomatidae</taxon>
        <taxon>Protopolystoma</taxon>
    </lineage>
</organism>
<evidence type="ECO:0000313" key="1">
    <source>
        <dbReference type="EMBL" id="VEL30543.1"/>
    </source>
</evidence>
<dbReference type="Proteomes" id="UP000784294">
    <property type="component" value="Unassembled WGS sequence"/>
</dbReference>
<keyword evidence="2" id="KW-1185">Reference proteome</keyword>
<comment type="caution">
    <text evidence="1">The sequence shown here is derived from an EMBL/GenBank/DDBJ whole genome shotgun (WGS) entry which is preliminary data.</text>
</comment>
<gene>
    <name evidence="1" type="ORF">PXEA_LOCUS23983</name>
</gene>
<accession>A0A448X831</accession>
<protein>
    <submittedName>
        <fullName evidence="1">Uncharacterized protein</fullName>
    </submittedName>
</protein>
<name>A0A448X831_9PLAT</name>
<evidence type="ECO:0000313" key="2">
    <source>
        <dbReference type="Proteomes" id="UP000784294"/>
    </source>
</evidence>
<reference evidence="1" key="1">
    <citation type="submission" date="2018-11" db="EMBL/GenBank/DDBJ databases">
        <authorList>
            <consortium name="Pathogen Informatics"/>
        </authorList>
    </citation>
    <scope>NUCLEOTIDE SEQUENCE</scope>
</reference>
<dbReference type="EMBL" id="CAAALY010113106">
    <property type="protein sequence ID" value="VEL30543.1"/>
    <property type="molecule type" value="Genomic_DNA"/>
</dbReference>
<dbReference type="AlphaFoldDB" id="A0A448X831"/>
<sequence length="57" mass="6362">MGKSRLSCAPSPPRGFRLPVQPDFFPMLGHMLWTCPFSSQTGQHDTNESGYKLTHAL</sequence>
<proteinExistence type="predicted"/>